<dbReference type="GO" id="GO:0005759">
    <property type="term" value="C:mitochondrial matrix"/>
    <property type="evidence" value="ECO:0007669"/>
    <property type="project" value="TreeGrafter"/>
</dbReference>
<evidence type="ECO:0008006" key="6">
    <source>
        <dbReference type="Google" id="ProtNLM"/>
    </source>
</evidence>
<dbReference type="Proteomes" id="UP000076580">
    <property type="component" value="Chromosome 02"/>
</dbReference>
<reference evidence="4 5" key="1">
    <citation type="journal article" date="2016" name="Sci. Rep.">
        <title>Insights into Adaptations to a Near-Obligate Nematode Endoparasitic Lifestyle from the Finished Genome of Drechmeria coniospora.</title>
        <authorList>
            <person name="Zhang L."/>
            <person name="Zhou Z."/>
            <person name="Guo Q."/>
            <person name="Fokkens L."/>
            <person name="Miskei M."/>
            <person name="Pocsi I."/>
            <person name="Zhang W."/>
            <person name="Chen M."/>
            <person name="Wang L."/>
            <person name="Sun Y."/>
            <person name="Donzelli B.G."/>
            <person name="Gibson D.M."/>
            <person name="Nelson D.R."/>
            <person name="Luo J.G."/>
            <person name="Rep M."/>
            <person name="Liu H."/>
            <person name="Yang S."/>
            <person name="Wang J."/>
            <person name="Krasnoff S.B."/>
            <person name="Xu Y."/>
            <person name="Molnar I."/>
            <person name="Lin M."/>
        </authorList>
    </citation>
    <scope>NUCLEOTIDE SEQUENCE [LARGE SCALE GENOMIC DNA]</scope>
    <source>
        <strain evidence="4 5">ARSEF 6962</strain>
    </source>
</reference>
<feature type="compositionally biased region" description="Low complexity" evidence="3">
    <location>
        <begin position="86"/>
        <end position="95"/>
    </location>
</feature>
<evidence type="ECO:0000256" key="1">
    <source>
        <dbReference type="ARBA" id="ARBA00005578"/>
    </source>
</evidence>
<accession>A0A151GGX8</accession>
<evidence type="ECO:0000256" key="3">
    <source>
        <dbReference type="SAM" id="MobiDB-lite"/>
    </source>
</evidence>
<dbReference type="PANTHER" id="PTHR46188:SF1">
    <property type="entry name" value="BOLA-LIKE PROTEIN 3"/>
    <property type="match status" value="1"/>
</dbReference>
<name>A0A151GGX8_DRECN</name>
<proteinExistence type="inferred from homology"/>
<dbReference type="InterPro" id="IPR002634">
    <property type="entry name" value="BolA"/>
</dbReference>
<comment type="caution">
    <text evidence="4">The sequence shown here is derived from an EMBL/GenBank/DDBJ whole genome shotgun (WGS) entry which is preliminary data.</text>
</comment>
<protein>
    <recommendedName>
        <fullName evidence="6">BolA-like protein</fullName>
    </recommendedName>
</protein>
<dbReference type="STRING" id="98403.A0A151GGX8"/>
<comment type="similarity">
    <text evidence="1 2">Belongs to the BolA/IbaG family.</text>
</comment>
<dbReference type="PANTHER" id="PTHR46188">
    <property type="entry name" value="BOLA-LIKE PROTEIN 3"/>
    <property type="match status" value="1"/>
</dbReference>
<gene>
    <name evidence="4" type="ORF">DCS_03345</name>
</gene>
<dbReference type="Pfam" id="PF01722">
    <property type="entry name" value="BolA"/>
    <property type="match status" value="1"/>
</dbReference>
<dbReference type="Gene3D" id="3.10.20.90">
    <property type="entry name" value="Phosphatidylinositol 3-kinase Catalytic Subunit, Chain A, domain 1"/>
    <property type="match status" value="1"/>
</dbReference>
<evidence type="ECO:0000313" key="4">
    <source>
        <dbReference type="EMBL" id="KYK56345.1"/>
    </source>
</evidence>
<organism evidence="4 5">
    <name type="scientific">Drechmeria coniospora</name>
    <name type="common">Nematophagous fungus</name>
    <name type="synonym">Meria coniospora</name>
    <dbReference type="NCBI Taxonomy" id="98403"/>
    <lineage>
        <taxon>Eukaryota</taxon>
        <taxon>Fungi</taxon>
        <taxon>Dikarya</taxon>
        <taxon>Ascomycota</taxon>
        <taxon>Pezizomycotina</taxon>
        <taxon>Sordariomycetes</taxon>
        <taxon>Hypocreomycetidae</taxon>
        <taxon>Hypocreales</taxon>
        <taxon>Ophiocordycipitaceae</taxon>
        <taxon>Drechmeria</taxon>
    </lineage>
</organism>
<evidence type="ECO:0000256" key="2">
    <source>
        <dbReference type="RuleBase" id="RU003860"/>
    </source>
</evidence>
<dbReference type="RefSeq" id="XP_040655697.1">
    <property type="nucleotide sequence ID" value="XM_040800664.1"/>
</dbReference>
<evidence type="ECO:0000313" key="5">
    <source>
        <dbReference type="Proteomes" id="UP000076580"/>
    </source>
</evidence>
<dbReference type="GeneID" id="63715988"/>
<feature type="region of interest" description="Disordered" evidence="3">
    <location>
        <begin position="86"/>
        <end position="116"/>
    </location>
</feature>
<dbReference type="InterPro" id="IPR052275">
    <property type="entry name" value="Mt_Fe-S_assembly_factor"/>
</dbReference>
<dbReference type="AlphaFoldDB" id="A0A151GGX8"/>
<sequence length="195" mass="21083">MICSSCRASLRQTRIFDRPPSALRSFSRTSLAVPFASSRGLTIPESQRQQCRLLRTPRRRPASLARLFSASVSSARLFSASVSSASSASSNASSSQGNPARQESGERQKEEEEVEYMSPAEASIAALLADKLAPTSHLLVQDVSGGCGSMYAIQVASPRFRGQSLLKQQRMVNAALGDLVKSWHGVQIRTIVPDE</sequence>
<dbReference type="EMBL" id="LAYC01000002">
    <property type="protein sequence ID" value="KYK56345.1"/>
    <property type="molecule type" value="Genomic_DNA"/>
</dbReference>
<dbReference type="InterPro" id="IPR036065">
    <property type="entry name" value="BolA-like_sf"/>
</dbReference>
<keyword evidence="5" id="KW-1185">Reference proteome</keyword>
<dbReference type="InParanoid" id="A0A151GGX8"/>
<dbReference type="SUPFAM" id="SSF82657">
    <property type="entry name" value="BolA-like"/>
    <property type="match status" value="1"/>
</dbReference>